<evidence type="ECO:0000313" key="3">
    <source>
        <dbReference type="Proteomes" id="UP000825729"/>
    </source>
</evidence>
<protein>
    <submittedName>
        <fullName evidence="2">Uncharacterized protein</fullName>
    </submittedName>
</protein>
<organism evidence="2 3">
    <name type="scientific">Aristolochia fimbriata</name>
    <name type="common">White veined hardy Dutchman's pipe vine</name>
    <dbReference type="NCBI Taxonomy" id="158543"/>
    <lineage>
        <taxon>Eukaryota</taxon>
        <taxon>Viridiplantae</taxon>
        <taxon>Streptophyta</taxon>
        <taxon>Embryophyta</taxon>
        <taxon>Tracheophyta</taxon>
        <taxon>Spermatophyta</taxon>
        <taxon>Magnoliopsida</taxon>
        <taxon>Magnoliidae</taxon>
        <taxon>Piperales</taxon>
        <taxon>Aristolochiaceae</taxon>
        <taxon>Aristolochia</taxon>
    </lineage>
</organism>
<keyword evidence="1" id="KW-1133">Transmembrane helix</keyword>
<accession>A0AAV7FB99</accession>
<keyword evidence="1" id="KW-0472">Membrane</keyword>
<dbReference type="Proteomes" id="UP000825729">
    <property type="component" value="Unassembled WGS sequence"/>
</dbReference>
<dbReference type="EMBL" id="JAINDJ010000002">
    <property type="protein sequence ID" value="KAG9458460.1"/>
    <property type="molecule type" value="Genomic_DNA"/>
</dbReference>
<dbReference type="AlphaFoldDB" id="A0AAV7FB99"/>
<keyword evidence="3" id="KW-1185">Reference proteome</keyword>
<feature type="transmembrane region" description="Helical" evidence="1">
    <location>
        <begin position="77"/>
        <end position="96"/>
    </location>
</feature>
<sequence length="208" mass="23282">MASSKLRSSSGFPNLLLASLNFLLFLLSSASLVPIFLLRIPPTAFGWALFTTSALSLLSSLVGFYSQLTHCCFVTHAILLAGSLIGQGLGFLVLFWREGESLRAVDSYRSSEQARLLIKTQCGGLLSMFLLQLVVLVLVCVVRSCWVKEYEELEWEKAESARKRSRRMARVQEESMANAAKISEVRAKELDEKMKSKYGQWVKTEFEG</sequence>
<comment type="caution">
    <text evidence="2">The sequence shown here is derived from an EMBL/GenBank/DDBJ whole genome shotgun (WGS) entry which is preliminary data.</text>
</comment>
<keyword evidence="1" id="KW-0812">Transmembrane</keyword>
<evidence type="ECO:0000313" key="2">
    <source>
        <dbReference type="EMBL" id="KAG9458460.1"/>
    </source>
</evidence>
<proteinExistence type="predicted"/>
<gene>
    <name evidence="2" type="ORF">H6P81_002968</name>
</gene>
<dbReference type="PANTHER" id="PTHR39113:SF1">
    <property type="entry name" value="MEMBRANE LIPOPROTEIN"/>
    <property type="match status" value="1"/>
</dbReference>
<reference evidence="2 3" key="1">
    <citation type="submission" date="2021-07" db="EMBL/GenBank/DDBJ databases">
        <title>The Aristolochia fimbriata genome: insights into angiosperm evolution, floral development and chemical biosynthesis.</title>
        <authorList>
            <person name="Jiao Y."/>
        </authorList>
    </citation>
    <scope>NUCLEOTIDE SEQUENCE [LARGE SCALE GENOMIC DNA]</scope>
    <source>
        <strain evidence="2">IBCAS-2021</strain>
        <tissue evidence="2">Leaf</tissue>
    </source>
</reference>
<evidence type="ECO:0000256" key="1">
    <source>
        <dbReference type="SAM" id="Phobius"/>
    </source>
</evidence>
<feature type="transmembrane region" description="Helical" evidence="1">
    <location>
        <begin position="44"/>
        <end position="65"/>
    </location>
</feature>
<dbReference type="PANTHER" id="PTHR39113">
    <property type="entry name" value="MEMBRANE LIPOPROTEIN-RELATED"/>
    <property type="match status" value="1"/>
</dbReference>
<name>A0AAV7FB99_ARIFI</name>
<feature type="transmembrane region" description="Helical" evidence="1">
    <location>
        <begin position="116"/>
        <end position="142"/>
    </location>
</feature>
<feature type="transmembrane region" description="Helical" evidence="1">
    <location>
        <begin position="12"/>
        <end position="38"/>
    </location>
</feature>